<gene>
    <name evidence="1" type="ORF">M9H77_36124</name>
</gene>
<name>A0ACB9ZQY6_CATRO</name>
<reference evidence="2" key="1">
    <citation type="journal article" date="2023" name="Nat. Plants">
        <title>Single-cell RNA sequencing provides a high-resolution roadmap for understanding the multicellular compartmentation of specialized metabolism.</title>
        <authorList>
            <person name="Sun S."/>
            <person name="Shen X."/>
            <person name="Li Y."/>
            <person name="Li Y."/>
            <person name="Wang S."/>
            <person name="Li R."/>
            <person name="Zhang H."/>
            <person name="Shen G."/>
            <person name="Guo B."/>
            <person name="Wei J."/>
            <person name="Xu J."/>
            <person name="St-Pierre B."/>
            <person name="Chen S."/>
            <person name="Sun C."/>
        </authorList>
    </citation>
    <scope>NUCLEOTIDE SEQUENCE [LARGE SCALE GENOMIC DNA]</scope>
</reference>
<dbReference type="EMBL" id="CM044708">
    <property type="protein sequence ID" value="KAI5650119.1"/>
    <property type="molecule type" value="Genomic_DNA"/>
</dbReference>
<accession>A0ACB9ZQY6</accession>
<organism evidence="1 2">
    <name type="scientific">Catharanthus roseus</name>
    <name type="common">Madagascar periwinkle</name>
    <name type="synonym">Vinca rosea</name>
    <dbReference type="NCBI Taxonomy" id="4058"/>
    <lineage>
        <taxon>Eukaryota</taxon>
        <taxon>Viridiplantae</taxon>
        <taxon>Streptophyta</taxon>
        <taxon>Embryophyta</taxon>
        <taxon>Tracheophyta</taxon>
        <taxon>Spermatophyta</taxon>
        <taxon>Magnoliopsida</taxon>
        <taxon>eudicotyledons</taxon>
        <taxon>Gunneridae</taxon>
        <taxon>Pentapetalae</taxon>
        <taxon>asterids</taxon>
        <taxon>lamiids</taxon>
        <taxon>Gentianales</taxon>
        <taxon>Apocynaceae</taxon>
        <taxon>Rauvolfioideae</taxon>
        <taxon>Vinceae</taxon>
        <taxon>Catharanthinae</taxon>
        <taxon>Catharanthus</taxon>
    </lineage>
</organism>
<keyword evidence="2" id="KW-1185">Reference proteome</keyword>
<protein>
    <submittedName>
        <fullName evidence="1">Uncharacterized protein</fullName>
    </submittedName>
</protein>
<dbReference type="Proteomes" id="UP001060085">
    <property type="component" value="Linkage Group LG08"/>
</dbReference>
<proteinExistence type="predicted"/>
<evidence type="ECO:0000313" key="1">
    <source>
        <dbReference type="EMBL" id="KAI5650119.1"/>
    </source>
</evidence>
<evidence type="ECO:0000313" key="2">
    <source>
        <dbReference type="Proteomes" id="UP001060085"/>
    </source>
</evidence>
<sequence>MQKRSLKGNLKRSKRSHKKTRVYEDEVIKLNTLKTRRLVRGIFKVTLQMAFLFTNTNEKPNSDQGVNSGYDLVFGSIRGLYCTWLVPRTRASSHGVDVSYLGEWIHLKRGVDPGGGCGPIGLHGHCIILCGGVQPPNRESRGARN</sequence>
<comment type="caution">
    <text evidence="1">The sequence shown here is derived from an EMBL/GenBank/DDBJ whole genome shotgun (WGS) entry which is preliminary data.</text>
</comment>